<evidence type="ECO:0000313" key="21">
    <source>
        <dbReference type="EMBL" id="KAI7814274.1"/>
    </source>
</evidence>
<dbReference type="Pfam" id="PF00870">
    <property type="entry name" value="P53"/>
    <property type="match status" value="1"/>
</dbReference>
<comment type="subcellular location">
    <subcellularLocation>
        <location evidence="17">Cytoplasm</location>
    </subcellularLocation>
    <subcellularLocation>
        <location evidence="17">Nucleus</location>
    </subcellularLocation>
</comment>
<evidence type="ECO:0000256" key="17">
    <source>
        <dbReference type="RuleBase" id="RU003304"/>
    </source>
</evidence>
<keyword evidence="22" id="KW-1185">Reference proteome</keyword>
<dbReference type="PRINTS" id="PR00386">
    <property type="entry name" value="P53SUPPRESSR"/>
</dbReference>
<dbReference type="AlphaFoldDB" id="A0A9W8CCD0"/>
<comment type="caution">
    <text evidence="21">The sequence shown here is derived from an EMBL/GenBank/DDBJ whole genome shotgun (WGS) entry which is preliminary data.</text>
</comment>
<keyword evidence="8 15" id="KW-0862">Zinc</keyword>
<dbReference type="GO" id="GO:0000981">
    <property type="term" value="F:DNA-binding transcription factor activity, RNA polymerase II-specific"/>
    <property type="evidence" value="ECO:0007669"/>
    <property type="project" value="TreeGrafter"/>
</dbReference>
<keyword evidence="13 17" id="KW-0539">Nucleus</keyword>
<dbReference type="GO" id="GO:0000978">
    <property type="term" value="F:RNA polymerase II cis-regulatory region sequence-specific DNA binding"/>
    <property type="evidence" value="ECO:0007669"/>
    <property type="project" value="TreeGrafter"/>
</dbReference>
<keyword evidence="14 17" id="KW-0131">Cell cycle</keyword>
<feature type="binding site" evidence="15">
    <location>
        <position position="166"/>
    </location>
    <ligand>
        <name>Zn(2+)</name>
        <dbReference type="ChEBI" id="CHEBI:29105"/>
    </ligand>
</feature>
<evidence type="ECO:0000256" key="18">
    <source>
        <dbReference type="SAM" id="MobiDB-lite"/>
    </source>
</evidence>
<evidence type="ECO:0000256" key="4">
    <source>
        <dbReference type="ARBA" id="ARBA00022490"/>
    </source>
</evidence>
<feature type="region of interest" description="Disordered" evidence="18">
    <location>
        <begin position="357"/>
        <end position="387"/>
    </location>
</feature>
<evidence type="ECO:0000256" key="14">
    <source>
        <dbReference type="ARBA" id="ARBA00023306"/>
    </source>
</evidence>
<dbReference type="GO" id="GO:0005737">
    <property type="term" value="C:cytoplasm"/>
    <property type="evidence" value="ECO:0007669"/>
    <property type="project" value="UniProtKB-SubCell"/>
</dbReference>
<dbReference type="Gene3D" id="4.10.170.10">
    <property type="entry name" value="p53-like tetramerisation domain"/>
    <property type="match status" value="1"/>
</dbReference>
<dbReference type="GO" id="GO:0006915">
    <property type="term" value="P:apoptotic process"/>
    <property type="evidence" value="ECO:0007669"/>
    <property type="project" value="UniProtKB-KW"/>
</dbReference>
<keyword evidence="6 17" id="KW-0053">Apoptosis</keyword>
<dbReference type="PANTHER" id="PTHR11447">
    <property type="entry name" value="CELLULAR TUMOR ANTIGEN P53"/>
    <property type="match status" value="1"/>
</dbReference>
<feature type="binding site" evidence="15">
    <location>
        <position position="229"/>
    </location>
    <ligand>
        <name>Zn(2+)</name>
        <dbReference type="ChEBI" id="CHEBI:29105"/>
    </ligand>
</feature>
<comment type="function">
    <text evidence="17">Multifunctional transcription factor that induces cell cycle arrest, DNA repair or apoptosis upon binding to its target DNA sequence. Acts as a tumor suppressor in many tumor types; induces growth arrest or apoptosis depending on the physiological circumstances and cell type. Negatively regulates cell division by controlling expression of a set of genes required for this process. One of the activated genes is an inhibitor of cyclin-dependent kinases. Apoptosis induction seems to be mediated either by stimulation of BAX and FAS antigen expression, or by repression of Bcl-2 expression.</text>
</comment>
<keyword evidence="9 17" id="KW-0805">Transcription regulation</keyword>
<feature type="region of interest" description="Disordered" evidence="18">
    <location>
        <begin position="279"/>
        <end position="316"/>
    </location>
</feature>
<evidence type="ECO:0000256" key="5">
    <source>
        <dbReference type="ARBA" id="ARBA00022553"/>
    </source>
</evidence>
<feature type="binding site" evidence="15">
    <location>
        <position position="169"/>
    </location>
    <ligand>
        <name>Zn(2+)</name>
        <dbReference type="ChEBI" id="CHEBI:29105"/>
    </ligand>
</feature>
<comment type="cofactor">
    <cofactor evidence="15 17">
        <name>Zn(2+)</name>
        <dbReference type="ChEBI" id="CHEBI:29105"/>
    </cofactor>
    <text evidence="15 17">Binds 1 zinc ion per subunit.</text>
</comment>
<feature type="domain" description="p53 DNA-binding" evidence="19">
    <location>
        <begin position="90"/>
        <end position="279"/>
    </location>
</feature>
<protein>
    <recommendedName>
        <fullName evidence="3 17">Cellular tumor antigen p53</fullName>
    </recommendedName>
</protein>
<evidence type="ECO:0000256" key="1">
    <source>
        <dbReference type="ARBA" id="ARBA00006167"/>
    </source>
</evidence>
<dbReference type="GO" id="GO:0060429">
    <property type="term" value="P:epithelium development"/>
    <property type="evidence" value="ECO:0007669"/>
    <property type="project" value="UniProtKB-ARBA"/>
</dbReference>
<dbReference type="GO" id="GO:0009653">
    <property type="term" value="P:anatomical structure morphogenesis"/>
    <property type="evidence" value="ECO:0007669"/>
    <property type="project" value="UniProtKB-ARBA"/>
</dbReference>
<keyword evidence="12 17" id="KW-0804">Transcription</keyword>
<evidence type="ECO:0000256" key="2">
    <source>
        <dbReference type="ARBA" id="ARBA00011393"/>
    </source>
</evidence>
<evidence type="ECO:0000256" key="3">
    <source>
        <dbReference type="ARBA" id="ARBA00017135"/>
    </source>
</evidence>
<evidence type="ECO:0000256" key="9">
    <source>
        <dbReference type="ARBA" id="ARBA00023015"/>
    </source>
</evidence>
<dbReference type="InterPro" id="IPR010991">
    <property type="entry name" value="p53_tetrameristn"/>
</dbReference>
<evidence type="ECO:0000256" key="7">
    <source>
        <dbReference type="ARBA" id="ARBA00022723"/>
    </source>
</evidence>
<dbReference type="SUPFAM" id="SSF47719">
    <property type="entry name" value="p53 tetramerization domain"/>
    <property type="match status" value="1"/>
</dbReference>
<keyword evidence="7 15" id="KW-0479">Metal-binding</keyword>
<dbReference type="EMBL" id="JAFHDT010000001">
    <property type="protein sequence ID" value="KAI7814274.1"/>
    <property type="molecule type" value="Genomic_DNA"/>
</dbReference>
<proteinExistence type="inferred from homology"/>
<dbReference type="InterPro" id="IPR012346">
    <property type="entry name" value="p53/RUNT-type_TF_DNA-bd_sf"/>
</dbReference>
<keyword evidence="5" id="KW-0597">Phosphoprotein</keyword>
<evidence type="ECO:0000313" key="22">
    <source>
        <dbReference type="Proteomes" id="UP001059041"/>
    </source>
</evidence>
<sequence>MSDKEPTMLAISDDKFELIWSDCDIGLDSLLIELPRTNSDAWLSAVLPEGTFSENFDLPLTGTDDTADALASVAPVVGNQPPPSTVVPSTTDYPGEYDFKLLFNQSSMAKSATSTYSQKLNKLYCQLAKTCPVDVLVGREPPQGAVLRATAIYKKSEHVSEVVSRCPHHQNVAENNEDVSQRNHLIRVEGNPGAQYHKDLFTKRQSVTLPYVSPQLGSTATTVLLNYMCNSSCIGGMNRRPILTIMTLETYDGQVLGRQCFEVRICACPGRDRKTEEENVKSITGEKVTGTKRKRQNQFKESLPTPHSASKKIMNDSSSDDDIYILHIRGKERFEMLRTINNSLELMDVMPAAEQQKYRMKRSQKKHDQPCVQPKAGKKLLVKSDIE</sequence>
<evidence type="ECO:0000256" key="12">
    <source>
        <dbReference type="ARBA" id="ARBA00023163"/>
    </source>
</evidence>
<evidence type="ECO:0000256" key="8">
    <source>
        <dbReference type="ARBA" id="ARBA00022833"/>
    </source>
</evidence>
<dbReference type="Pfam" id="PF07710">
    <property type="entry name" value="P53_tetramer"/>
    <property type="match status" value="1"/>
</dbReference>
<feature type="domain" description="p53 tetramerisation" evidence="20">
    <location>
        <begin position="316"/>
        <end position="353"/>
    </location>
</feature>
<name>A0A9W8CCD0_TRIRA</name>
<dbReference type="OrthoDB" id="5915660at2759"/>
<dbReference type="InterPro" id="IPR008967">
    <property type="entry name" value="p53-like_TF_DNA-bd_sf"/>
</dbReference>
<dbReference type="InterPro" id="IPR036674">
    <property type="entry name" value="p53_tetramer_sf"/>
</dbReference>
<evidence type="ECO:0000259" key="19">
    <source>
        <dbReference type="Pfam" id="PF00870"/>
    </source>
</evidence>
<dbReference type="CDD" id="cd08367">
    <property type="entry name" value="P53"/>
    <property type="match status" value="1"/>
</dbReference>
<dbReference type="PANTHER" id="PTHR11447:SF6">
    <property type="entry name" value="CELLULAR TUMOR ANTIGEN P53"/>
    <property type="match status" value="1"/>
</dbReference>
<keyword evidence="11 17" id="KW-0010">Activator</keyword>
<feature type="binding site" evidence="15">
    <location>
        <position position="233"/>
    </location>
    <ligand>
        <name>Zn(2+)</name>
        <dbReference type="ChEBI" id="CHEBI:29105"/>
    </ligand>
</feature>
<dbReference type="GO" id="GO:0046872">
    <property type="term" value="F:metal ion binding"/>
    <property type="evidence" value="ECO:0007669"/>
    <property type="project" value="UniProtKB-KW"/>
</dbReference>
<gene>
    <name evidence="21" type="ORF">IRJ41_011357</name>
</gene>
<accession>A0A9W8CCD0</accession>
<evidence type="ECO:0000256" key="15">
    <source>
        <dbReference type="PIRSR" id="PIRSR602117-1"/>
    </source>
</evidence>
<evidence type="ECO:0000256" key="11">
    <source>
        <dbReference type="ARBA" id="ARBA00023159"/>
    </source>
</evidence>
<dbReference type="InterPro" id="IPR011615">
    <property type="entry name" value="p53_DNA-bd"/>
</dbReference>
<dbReference type="Gene3D" id="2.60.40.720">
    <property type="match status" value="1"/>
</dbReference>
<feature type="site" description="Interaction with DNA" evidence="16">
    <location>
        <position position="110"/>
    </location>
</feature>
<evidence type="ECO:0000259" key="20">
    <source>
        <dbReference type="Pfam" id="PF07710"/>
    </source>
</evidence>
<comment type="subunit">
    <text evidence="2 17">Binds DNA as a homotetramer.</text>
</comment>
<keyword evidence="4 17" id="KW-0963">Cytoplasm</keyword>
<keyword evidence="10 17" id="KW-0238">DNA-binding</keyword>
<comment type="similarity">
    <text evidence="1 17">Belongs to the p53 family.</text>
</comment>
<dbReference type="GO" id="GO:0005634">
    <property type="term" value="C:nucleus"/>
    <property type="evidence" value="ECO:0007669"/>
    <property type="project" value="UniProtKB-SubCell"/>
</dbReference>
<dbReference type="GO" id="GO:0051262">
    <property type="term" value="P:protein tetramerization"/>
    <property type="evidence" value="ECO:0007669"/>
    <property type="project" value="InterPro"/>
</dbReference>
<evidence type="ECO:0000256" key="10">
    <source>
        <dbReference type="ARBA" id="ARBA00023125"/>
    </source>
</evidence>
<dbReference type="SUPFAM" id="SSF49417">
    <property type="entry name" value="p53-like transcription factors"/>
    <property type="match status" value="1"/>
</dbReference>
<organism evidence="21 22">
    <name type="scientific">Triplophysa rosa</name>
    <name type="common">Cave loach</name>
    <dbReference type="NCBI Taxonomy" id="992332"/>
    <lineage>
        <taxon>Eukaryota</taxon>
        <taxon>Metazoa</taxon>
        <taxon>Chordata</taxon>
        <taxon>Craniata</taxon>
        <taxon>Vertebrata</taxon>
        <taxon>Euteleostomi</taxon>
        <taxon>Actinopterygii</taxon>
        <taxon>Neopterygii</taxon>
        <taxon>Teleostei</taxon>
        <taxon>Ostariophysi</taxon>
        <taxon>Cypriniformes</taxon>
        <taxon>Nemacheilidae</taxon>
        <taxon>Triplophysa</taxon>
    </lineage>
</organism>
<evidence type="ECO:0000256" key="13">
    <source>
        <dbReference type="ARBA" id="ARBA00023242"/>
    </source>
</evidence>
<evidence type="ECO:0000256" key="6">
    <source>
        <dbReference type="ARBA" id="ARBA00022703"/>
    </source>
</evidence>
<evidence type="ECO:0000256" key="16">
    <source>
        <dbReference type="PIRSR" id="PIRSR602117-2"/>
    </source>
</evidence>
<reference evidence="21" key="1">
    <citation type="submission" date="2021-02" db="EMBL/GenBank/DDBJ databases">
        <title>Comparative genomics reveals that relaxation of natural selection precedes convergent phenotypic evolution of cavefish.</title>
        <authorList>
            <person name="Peng Z."/>
        </authorList>
    </citation>
    <scope>NUCLEOTIDE SEQUENCE</scope>
    <source>
        <tissue evidence="21">Muscle</tissue>
    </source>
</reference>
<dbReference type="InterPro" id="IPR002117">
    <property type="entry name" value="p53_tumour_suppressor"/>
</dbReference>
<dbReference type="Proteomes" id="UP001059041">
    <property type="component" value="Linkage Group LG1"/>
</dbReference>